<protein>
    <submittedName>
        <fullName evidence="2">Transmembrane protein, putative</fullName>
    </submittedName>
</protein>
<sequence length="134" mass="15459">MFVFCYSTSYDALYFHHVFSLKKKNPYLLHVHLLTSYTGRSLLLPTACCRQKKKNLPAACLLSTAFRIPFALVYCEKKSVIPVQLLFFSFSVRCLFWCYATARAALPFLCVFFSGLCKFVSCKRHIKLFAHAFS</sequence>
<dbReference type="EMBL" id="CYKH01000975">
    <property type="protein sequence ID" value="CUG74369.1"/>
    <property type="molecule type" value="Genomic_DNA"/>
</dbReference>
<evidence type="ECO:0000313" key="2">
    <source>
        <dbReference type="EMBL" id="CUG74369.1"/>
    </source>
</evidence>
<dbReference type="VEuPathDB" id="TriTrypDB:BSAL_84400"/>
<keyword evidence="3" id="KW-1185">Reference proteome</keyword>
<dbReference type="Proteomes" id="UP000051952">
    <property type="component" value="Unassembled WGS sequence"/>
</dbReference>
<keyword evidence="1" id="KW-0472">Membrane</keyword>
<name>A0A0S4J428_BODSA</name>
<keyword evidence="1 2" id="KW-0812">Transmembrane</keyword>
<keyword evidence="1" id="KW-1133">Transmembrane helix</keyword>
<proteinExistence type="predicted"/>
<reference evidence="3" key="1">
    <citation type="submission" date="2015-09" db="EMBL/GenBank/DDBJ databases">
        <authorList>
            <consortium name="Pathogen Informatics"/>
        </authorList>
    </citation>
    <scope>NUCLEOTIDE SEQUENCE [LARGE SCALE GENOMIC DNA]</scope>
    <source>
        <strain evidence="3">Lake Konstanz</strain>
    </source>
</reference>
<gene>
    <name evidence="2" type="ORF">BSAL_84400</name>
</gene>
<accession>A0A0S4J428</accession>
<organism evidence="2 3">
    <name type="scientific">Bodo saltans</name>
    <name type="common">Flagellated protozoan</name>
    <dbReference type="NCBI Taxonomy" id="75058"/>
    <lineage>
        <taxon>Eukaryota</taxon>
        <taxon>Discoba</taxon>
        <taxon>Euglenozoa</taxon>
        <taxon>Kinetoplastea</taxon>
        <taxon>Metakinetoplastina</taxon>
        <taxon>Eubodonida</taxon>
        <taxon>Bodonidae</taxon>
        <taxon>Bodo</taxon>
    </lineage>
</organism>
<feature type="transmembrane region" description="Helical" evidence="1">
    <location>
        <begin position="94"/>
        <end position="117"/>
    </location>
</feature>
<evidence type="ECO:0000256" key="1">
    <source>
        <dbReference type="SAM" id="Phobius"/>
    </source>
</evidence>
<dbReference type="AlphaFoldDB" id="A0A0S4J428"/>
<evidence type="ECO:0000313" key="3">
    <source>
        <dbReference type="Proteomes" id="UP000051952"/>
    </source>
</evidence>